<gene>
    <name evidence="1" type="ORF">CHYS00102_LOCUS29145</name>
</gene>
<accession>A0A7S1BZY1</accession>
<sequence>MIRFLRCEQWILADCTSLADGTSDHSMTFTHTVLTTNIKKSKVSTGSNGTHQLETAAMEMKENVTFLEEKLNREGEVCEMIFKLKQKMIKTLAEVIAAKEEEKKYMLTKLNSAKEKEINEIETDLRTVIHRYQKSVKQYECEQKSFLKLGKSFMEIMGERSKKSCKNVSDWGKNLAKKSTQPGRILMKKTRLHSEKITNGITIPIDLEVKALIDKNSYSYFDLEEKGLSTKGSFKDVAMAPSIDKRQPCEVDEHASKVIFNSSQVPAN</sequence>
<organism evidence="1">
    <name type="scientific">Corethron hystrix</name>
    <dbReference type="NCBI Taxonomy" id="216773"/>
    <lineage>
        <taxon>Eukaryota</taxon>
        <taxon>Sar</taxon>
        <taxon>Stramenopiles</taxon>
        <taxon>Ochrophyta</taxon>
        <taxon>Bacillariophyta</taxon>
        <taxon>Coscinodiscophyceae</taxon>
        <taxon>Corethrophycidae</taxon>
        <taxon>Corethrales</taxon>
        <taxon>Corethraceae</taxon>
        <taxon>Corethron</taxon>
    </lineage>
</organism>
<protein>
    <submittedName>
        <fullName evidence="1">Uncharacterized protein</fullName>
    </submittedName>
</protein>
<evidence type="ECO:0000313" key="1">
    <source>
        <dbReference type="EMBL" id="CAD8901926.1"/>
    </source>
</evidence>
<reference evidence="1" key="1">
    <citation type="submission" date="2021-01" db="EMBL/GenBank/DDBJ databases">
        <authorList>
            <person name="Corre E."/>
            <person name="Pelletier E."/>
            <person name="Niang G."/>
            <person name="Scheremetjew M."/>
            <person name="Finn R."/>
            <person name="Kale V."/>
            <person name="Holt S."/>
            <person name="Cochrane G."/>
            <person name="Meng A."/>
            <person name="Brown T."/>
            <person name="Cohen L."/>
        </authorList>
    </citation>
    <scope>NUCLEOTIDE SEQUENCE</scope>
    <source>
        <strain evidence="1">308</strain>
    </source>
</reference>
<name>A0A7S1BZY1_9STRA</name>
<proteinExistence type="predicted"/>
<dbReference type="AlphaFoldDB" id="A0A7S1BZY1"/>
<dbReference type="EMBL" id="HBFR01039871">
    <property type="protein sequence ID" value="CAD8901926.1"/>
    <property type="molecule type" value="Transcribed_RNA"/>
</dbReference>